<dbReference type="Proteomes" id="UP000178936">
    <property type="component" value="Unassembled WGS sequence"/>
</dbReference>
<evidence type="ECO:0000313" key="1">
    <source>
        <dbReference type="EMBL" id="OHA54258.1"/>
    </source>
</evidence>
<name>A0A1G2Q0Z4_9BACT</name>
<comment type="caution">
    <text evidence="1">The sequence shown here is derived from an EMBL/GenBank/DDBJ whole genome shotgun (WGS) entry which is preliminary data.</text>
</comment>
<sequence length="151" mass="17242">MTSTRKDLHKFQKTGLFVFHGTPVKVKDLNPRQAYNYVKGVRTRDGKPAVFATPFVDLAIFRAVVNRKNCPSNYCSGFSYRNKKLGFRASKFTLDQLNNSSKGYVYIFKKHDFMKSNPCESVAFKKVMPFKLVKVTSKDLPSKIFIIKGGK</sequence>
<organism evidence="1 2">
    <name type="scientific">Candidatus Veblenbacteria bacterium RIFOXYA2_FULL_43_9</name>
    <dbReference type="NCBI Taxonomy" id="1802425"/>
    <lineage>
        <taxon>Bacteria</taxon>
        <taxon>Candidatus Vebleniibacteriota</taxon>
    </lineage>
</organism>
<protein>
    <submittedName>
        <fullName evidence="1">Uncharacterized protein</fullName>
    </submittedName>
</protein>
<accession>A0A1G2Q0Z4</accession>
<dbReference type="EMBL" id="MHTB01000053">
    <property type="protein sequence ID" value="OHA54258.1"/>
    <property type="molecule type" value="Genomic_DNA"/>
</dbReference>
<gene>
    <name evidence="1" type="ORF">A2226_03565</name>
</gene>
<evidence type="ECO:0000313" key="2">
    <source>
        <dbReference type="Proteomes" id="UP000178936"/>
    </source>
</evidence>
<dbReference type="AlphaFoldDB" id="A0A1G2Q0Z4"/>
<proteinExistence type="predicted"/>
<reference evidence="1 2" key="1">
    <citation type="journal article" date="2016" name="Nat. Commun.">
        <title>Thousands of microbial genomes shed light on interconnected biogeochemical processes in an aquifer system.</title>
        <authorList>
            <person name="Anantharaman K."/>
            <person name="Brown C.T."/>
            <person name="Hug L.A."/>
            <person name="Sharon I."/>
            <person name="Castelle C.J."/>
            <person name="Probst A.J."/>
            <person name="Thomas B.C."/>
            <person name="Singh A."/>
            <person name="Wilkins M.J."/>
            <person name="Karaoz U."/>
            <person name="Brodie E.L."/>
            <person name="Williams K.H."/>
            <person name="Hubbard S.S."/>
            <person name="Banfield J.F."/>
        </authorList>
    </citation>
    <scope>NUCLEOTIDE SEQUENCE [LARGE SCALE GENOMIC DNA]</scope>
</reference>